<dbReference type="Proteomes" id="UP000054516">
    <property type="component" value="Unassembled WGS sequence"/>
</dbReference>
<evidence type="ECO:0000256" key="7">
    <source>
        <dbReference type="ARBA" id="ARBA00023125"/>
    </source>
</evidence>
<dbReference type="Pfam" id="PF00176">
    <property type="entry name" value="SNF2-rel_dom"/>
    <property type="match status" value="1"/>
</dbReference>
<comment type="similarity">
    <text evidence="2">Belongs to the SNF2/RAD54 helicase family.</text>
</comment>
<dbReference type="GO" id="GO:0016887">
    <property type="term" value="F:ATP hydrolysis activity"/>
    <property type="evidence" value="ECO:0007669"/>
    <property type="project" value="InterPro"/>
</dbReference>
<feature type="compositionally biased region" description="Low complexity" evidence="9">
    <location>
        <begin position="1806"/>
        <end position="1817"/>
    </location>
</feature>
<feature type="compositionally biased region" description="Acidic residues" evidence="9">
    <location>
        <begin position="469"/>
        <end position="479"/>
    </location>
</feature>
<dbReference type="Pfam" id="PF00271">
    <property type="entry name" value="Helicase_C"/>
    <property type="match status" value="1"/>
</dbReference>
<evidence type="ECO:0000256" key="3">
    <source>
        <dbReference type="ARBA" id="ARBA00022741"/>
    </source>
</evidence>
<feature type="domain" description="Helicase ATP-binding" evidence="10">
    <location>
        <begin position="882"/>
        <end position="1070"/>
    </location>
</feature>
<comment type="subcellular location">
    <subcellularLocation>
        <location evidence="1">Nucleus</location>
    </subcellularLocation>
</comment>
<dbReference type="PANTHER" id="PTHR45797:SF1">
    <property type="entry name" value="HELICASE ARIP4"/>
    <property type="match status" value="1"/>
</dbReference>
<feature type="compositionally biased region" description="Pro residues" evidence="9">
    <location>
        <begin position="1835"/>
        <end position="1850"/>
    </location>
</feature>
<keyword evidence="5" id="KW-0347">Helicase</keyword>
<dbReference type="InterPro" id="IPR027417">
    <property type="entry name" value="P-loop_NTPase"/>
</dbReference>
<keyword evidence="7" id="KW-0238">DNA-binding</keyword>
<evidence type="ECO:0000256" key="8">
    <source>
        <dbReference type="ARBA" id="ARBA00023242"/>
    </source>
</evidence>
<feature type="domain" description="Helicase C-terminal" evidence="11">
    <location>
        <begin position="1238"/>
        <end position="1393"/>
    </location>
</feature>
<dbReference type="Gene3D" id="3.40.50.10810">
    <property type="entry name" value="Tandem AAA-ATPase domain"/>
    <property type="match status" value="1"/>
</dbReference>
<dbReference type="SUPFAM" id="SSF52540">
    <property type="entry name" value="P-loop containing nucleoside triphosphate hydrolases"/>
    <property type="match status" value="2"/>
</dbReference>
<dbReference type="InterPro" id="IPR014001">
    <property type="entry name" value="Helicase_ATP-bd"/>
</dbReference>
<dbReference type="InterPro" id="IPR000330">
    <property type="entry name" value="SNF2_N"/>
</dbReference>
<dbReference type="OrthoDB" id="2020972at2759"/>
<dbReference type="InterPro" id="IPR049730">
    <property type="entry name" value="SNF2/RAD54-like_C"/>
</dbReference>
<keyword evidence="4" id="KW-0378">Hydrolase</keyword>
<keyword evidence="6" id="KW-0067">ATP-binding</keyword>
<dbReference type="InterPro" id="IPR001650">
    <property type="entry name" value="Helicase_C-like"/>
</dbReference>
<feature type="region of interest" description="Disordered" evidence="9">
    <location>
        <begin position="443"/>
        <end position="483"/>
    </location>
</feature>
<feature type="compositionally biased region" description="Basic and acidic residues" evidence="9">
    <location>
        <begin position="1818"/>
        <end position="1831"/>
    </location>
</feature>
<proteinExistence type="inferred from homology"/>
<gene>
    <name evidence="12" type="ORF">SAMD00023353_3701050</name>
</gene>
<feature type="region of interest" description="Disordered" evidence="9">
    <location>
        <begin position="521"/>
        <end position="557"/>
    </location>
</feature>
<feature type="region of interest" description="Disordered" evidence="9">
    <location>
        <begin position="1782"/>
        <end position="1863"/>
    </location>
</feature>
<feature type="region of interest" description="Disordered" evidence="9">
    <location>
        <begin position="1716"/>
        <end position="1768"/>
    </location>
</feature>
<feature type="compositionally biased region" description="Basic residues" evidence="9">
    <location>
        <begin position="782"/>
        <end position="797"/>
    </location>
</feature>
<organism evidence="12">
    <name type="scientific">Rosellinia necatrix</name>
    <name type="common">White root-rot fungus</name>
    <dbReference type="NCBI Taxonomy" id="77044"/>
    <lineage>
        <taxon>Eukaryota</taxon>
        <taxon>Fungi</taxon>
        <taxon>Dikarya</taxon>
        <taxon>Ascomycota</taxon>
        <taxon>Pezizomycotina</taxon>
        <taxon>Sordariomycetes</taxon>
        <taxon>Xylariomycetidae</taxon>
        <taxon>Xylariales</taxon>
        <taxon>Xylariaceae</taxon>
        <taxon>Rosellinia</taxon>
    </lineage>
</organism>
<dbReference type="SUPFAM" id="SSF47769">
    <property type="entry name" value="SAM/Pointed domain"/>
    <property type="match status" value="1"/>
</dbReference>
<dbReference type="OMA" id="QCQSMEQ"/>
<dbReference type="Pfam" id="PF24580">
    <property type="entry name" value="DUF7607"/>
    <property type="match status" value="1"/>
</dbReference>
<evidence type="ECO:0000313" key="13">
    <source>
        <dbReference type="Proteomes" id="UP000054516"/>
    </source>
</evidence>
<evidence type="ECO:0000256" key="6">
    <source>
        <dbReference type="ARBA" id="ARBA00022840"/>
    </source>
</evidence>
<keyword evidence="3" id="KW-0547">Nucleotide-binding</keyword>
<name>A0A1W2TM16_ROSNE</name>
<feature type="compositionally biased region" description="Basic and acidic residues" evidence="9">
    <location>
        <begin position="1722"/>
        <end position="1739"/>
    </location>
</feature>
<dbReference type="InterPro" id="IPR038718">
    <property type="entry name" value="SNF2-like_sf"/>
</dbReference>
<feature type="compositionally biased region" description="Acidic residues" evidence="9">
    <location>
        <begin position="760"/>
        <end position="770"/>
    </location>
</feature>
<dbReference type="InterPro" id="IPR044574">
    <property type="entry name" value="ARIP4-like"/>
</dbReference>
<feature type="compositionally biased region" description="Low complexity" evidence="9">
    <location>
        <begin position="1851"/>
        <end position="1863"/>
    </location>
</feature>
<dbReference type="SMART" id="SM00487">
    <property type="entry name" value="DEXDc"/>
    <property type="match status" value="1"/>
</dbReference>
<dbReference type="InterPro" id="IPR056026">
    <property type="entry name" value="DUF7607"/>
</dbReference>
<feature type="region of interest" description="Disordered" evidence="9">
    <location>
        <begin position="743"/>
        <end position="800"/>
    </location>
</feature>
<evidence type="ECO:0000259" key="10">
    <source>
        <dbReference type="PROSITE" id="PS51192"/>
    </source>
</evidence>
<dbReference type="InterPro" id="IPR013761">
    <property type="entry name" value="SAM/pointed_sf"/>
</dbReference>
<sequence>MDDPWDWDIDRVVQELCTPNRPWHTSSTPLKLPPLDQLEKALRENEVDGEVLLTYDQGELCAELGVKILRHRSTFKQAVHDLQVQSSRYRAYRKRQASEFEEREERVGNKVQRADGIQGKSLPETSIPTPNANAPFPEPAPLLDDPSPCTSENTHKKRKIAPMLLTTEIDLNRNRNIATEADTIRFPLDTSREDIYEVPIDDISDTIYANAYLGSAPVTRFDIINFGDASDFRHPELPSEESKEINLVSTTRLIPGRMIQTHRLLKRRLLRWDNRRRTGFTKPDIVPGSSNPDHDKVLPLYGDSDDDMEYDSDTWREIEAEEKQKKAESPKHGPKGLTIEEINSTFDRVMEEMAFRWKMTKLPKHARKAHIVWREGRRFGLKGSISRAKQDLHQFEARITKWRGTIQRNEYRNVKELENSLSSFEPSVFDREHRSWLIGVLTSPNEPTRLSRPRQPREKPSEPRPVLSDGEEILTSDSDDGMRDFIVDDELDTRLVASDGYLSDNDEDHNQFSDTVTDLIENDNTSGVGAKPSVEETEAPKIKTNPHTPLKPTQPDIIDLTTPSDPTRHIIHYKGGRLSPSDTPSRVNESTAFSPLIMGIADLTAAEQKVAKELLLMDQTFINALFSFPHSFTPEHIWSHLILPAFEREWPKAPLNTHTKKDGLAAYTLIRLFEIYKDNTSYKISRYKNLDEKGTQRLRELYVPYSEEWPAFIEFFKRLSDRFEWSATERSKMNQNVLAISAHGTEDEDTSAADSHSDEMEGDISLDENSNENLVLSGGTKNARKKKKKKKKKKRKEVVRNREAAMVRELDQAGRAERESRRKLLRERLVTEGSMALGSQHGSIIVNESKGDDQGFIYINDEIARRIKEHQVTGVRFMWDQVVVAKKRQGCLLAHTMGLGKTMQVITLLVAINQAALSSDPTVSSQIPEELRESRTLILCPATLVNNWHDELLSWLPENNKLGELYKIDAVMSTEQRNLVVHTWDALGGIMIIGYNLFKAFVDAQGMREIFLKRPNIVVADEAHMMKNPKAKTHVAAANFRTFSRIALTGSPLANNVEEYYSMINWVAPNYLGDIREFRAQYANPINHGLHADSTASDRRRAFRMLRVLKSEVSPKVSRITIAVLKHDIPLKKEFVITVPLTPIQRRAYEMFIQYHSMADPSSSRVPNFAIHDLSLICASPSIFLAKLKEMKTGGNNSTDRPERVTLPQQLISDEMALLRSAERGAKDDFTLSWKVPILLEILDQCKKLGEYVLLFSHSMVTLDYLEGVLRMKKLSVVRLDGKTQMADRQAIVKRFNKGNIDIFLISTRAGALGLNIIGANRVVIFDAQFNPQNEQQAVGRAYRIGQTKPVFVYRFVCGGTCEQRLLHQAIWKMQLASRVVDKKHPIHKAQRFTGAWAMPEEAEQKDLDPMLGKDAVLDALLRNQKYREGIRAIEMMDTFEEEAVEDAELSAEDVALADKMILDNELRRSGQPLPAQLPTNPTIGSRIAMSDSYFVPDTQPPPAGLLGESHRLTQHTFTEPPSAGQHTLQRSFHIPLDSNQGFPPSSPVVTTSWTSGVPIYQPSLATDARYHPPVLSNDVPDIRPPSSLPPMQLPGAEVHIRPSDSHPHRTSDATGSWNSLPAIQKDLHRAFVVKAGFPDERTRRQSSVIISSAIWDNLQHKTPKQQSTTEWAVMHAVSTTERFVEALCIGHISPLQLSQMTPGSIDQEAKTLKGMDASEWQAKKESWSSRTRSTDPEHLQSALQRLSTAPDRKASSQQLDQSKSYRLDDHQALRAVFERRRLKTQHENDQEALRAVAERRKAKDSSSQSSDTSNTSKEPRLPDWARDVVRQARIPPPSASAPSRTPPSPTSSRRPQPRTPFK</sequence>
<evidence type="ECO:0000256" key="2">
    <source>
        <dbReference type="ARBA" id="ARBA00007025"/>
    </source>
</evidence>
<keyword evidence="13" id="KW-1185">Reference proteome</keyword>
<dbReference type="STRING" id="77044.A0A1W2TM16"/>
<dbReference type="GO" id="GO:0005634">
    <property type="term" value="C:nucleus"/>
    <property type="evidence" value="ECO:0007669"/>
    <property type="project" value="UniProtKB-SubCell"/>
</dbReference>
<dbReference type="PANTHER" id="PTHR45797">
    <property type="entry name" value="RAD54-LIKE"/>
    <property type="match status" value="1"/>
</dbReference>
<dbReference type="CDD" id="cd18793">
    <property type="entry name" value="SF2_C_SNF"/>
    <property type="match status" value="1"/>
</dbReference>
<dbReference type="Gene3D" id="1.10.150.50">
    <property type="entry name" value="Transcription Factor, Ets-1"/>
    <property type="match status" value="1"/>
</dbReference>
<evidence type="ECO:0000256" key="5">
    <source>
        <dbReference type="ARBA" id="ARBA00022806"/>
    </source>
</evidence>
<dbReference type="PROSITE" id="PS51194">
    <property type="entry name" value="HELICASE_CTER"/>
    <property type="match status" value="1"/>
</dbReference>
<dbReference type="GO" id="GO:0004386">
    <property type="term" value="F:helicase activity"/>
    <property type="evidence" value="ECO:0007669"/>
    <property type="project" value="UniProtKB-KW"/>
</dbReference>
<dbReference type="PROSITE" id="PS51192">
    <property type="entry name" value="HELICASE_ATP_BIND_1"/>
    <property type="match status" value="1"/>
</dbReference>
<reference evidence="12" key="1">
    <citation type="submission" date="2016-03" db="EMBL/GenBank/DDBJ databases">
        <title>Draft genome sequence of Rosellinia necatrix.</title>
        <authorList>
            <person name="Kanematsu S."/>
        </authorList>
    </citation>
    <scope>NUCLEOTIDE SEQUENCE [LARGE SCALE GENOMIC DNA]</scope>
    <source>
        <strain evidence="12">W97</strain>
    </source>
</reference>
<evidence type="ECO:0000256" key="1">
    <source>
        <dbReference type="ARBA" id="ARBA00004123"/>
    </source>
</evidence>
<dbReference type="GO" id="GO:0005524">
    <property type="term" value="F:ATP binding"/>
    <property type="evidence" value="ECO:0007669"/>
    <property type="project" value="UniProtKB-KW"/>
</dbReference>
<evidence type="ECO:0000256" key="9">
    <source>
        <dbReference type="SAM" id="MobiDB-lite"/>
    </source>
</evidence>
<keyword evidence="8" id="KW-0539">Nucleus</keyword>
<dbReference type="GO" id="GO:0003677">
    <property type="term" value="F:DNA binding"/>
    <property type="evidence" value="ECO:0007669"/>
    <property type="project" value="UniProtKB-KW"/>
</dbReference>
<accession>A0A1W2TM16</accession>
<dbReference type="EMBL" id="DF977482">
    <property type="protein sequence ID" value="GAP89363.1"/>
    <property type="molecule type" value="Genomic_DNA"/>
</dbReference>
<evidence type="ECO:0000313" key="12">
    <source>
        <dbReference type="EMBL" id="GAP89363.1"/>
    </source>
</evidence>
<protein>
    <submittedName>
        <fullName evidence="12">Putative snf2 family domain-containing protein</fullName>
    </submittedName>
</protein>
<dbReference type="Gene3D" id="3.40.50.300">
    <property type="entry name" value="P-loop containing nucleotide triphosphate hydrolases"/>
    <property type="match status" value="1"/>
</dbReference>
<dbReference type="SMART" id="SM00490">
    <property type="entry name" value="HELICc"/>
    <property type="match status" value="1"/>
</dbReference>
<evidence type="ECO:0000259" key="11">
    <source>
        <dbReference type="PROSITE" id="PS51194"/>
    </source>
</evidence>
<feature type="compositionally biased region" description="Basic and acidic residues" evidence="9">
    <location>
        <begin position="1782"/>
        <end position="1805"/>
    </location>
</feature>
<evidence type="ECO:0000256" key="4">
    <source>
        <dbReference type="ARBA" id="ARBA00022801"/>
    </source>
</evidence>